<dbReference type="Proteomes" id="UP000001362">
    <property type="component" value="Chromosome"/>
</dbReference>
<organism evidence="1 2">
    <name type="scientific">Acidithiobacillus ferrooxidans (strain ATCC 23270 / DSM 14882 / CIP 104768 / NCIMB 8455)</name>
    <name type="common">Ferrobacillus ferrooxidans (strain ATCC 23270)</name>
    <dbReference type="NCBI Taxonomy" id="243159"/>
    <lineage>
        <taxon>Bacteria</taxon>
        <taxon>Pseudomonadati</taxon>
        <taxon>Pseudomonadota</taxon>
        <taxon>Acidithiobacillia</taxon>
        <taxon>Acidithiobacillales</taxon>
        <taxon>Acidithiobacillaceae</taxon>
        <taxon>Acidithiobacillus</taxon>
    </lineage>
</organism>
<dbReference type="KEGG" id="afr:AFE_1126"/>
<accession>B7J874</accession>
<name>B7J874_ACIF2</name>
<dbReference type="GeneID" id="65280419"/>
<keyword evidence="2" id="KW-1185">Reference proteome</keyword>
<dbReference type="EMBL" id="CP001219">
    <property type="protein sequence ID" value="ACK79034.1"/>
    <property type="molecule type" value="Genomic_DNA"/>
</dbReference>
<dbReference type="PaxDb" id="243159-AFE_1126"/>
<dbReference type="AlphaFoldDB" id="B7J874"/>
<evidence type="ECO:0000313" key="2">
    <source>
        <dbReference type="Proteomes" id="UP000001362"/>
    </source>
</evidence>
<sequence length="123" mass="13417">MEKRRRKMDVANMVASTKLSQSRLNATLKLAEKFQEDPQKTERLAASLCIPCFYSSALGGAAITQEPCMCCGAVQMYGSTNTDALCMDCAQEAHLCKHCGGDVELRTGRKNWPRAKDSGVPAL</sequence>
<proteinExistence type="predicted"/>
<dbReference type="STRING" id="243159.AFE_1126"/>
<dbReference type="RefSeq" id="WP_012606835.1">
    <property type="nucleotide sequence ID" value="NC_011761.1"/>
</dbReference>
<gene>
    <name evidence="1" type="ordered locus">AFE_1126</name>
</gene>
<dbReference type="HOGENOM" id="CLU_2010290_0_0_6"/>
<protein>
    <submittedName>
        <fullName evidence="1">Uncharacterized protein</fullName>
    </submittedName>
</protein>
<evidence type="ECO:0000313" key="1">
    <source>
        <dbReference type="EMBL" id="ACK79034.1"/>
    </source>
</evidence>
<reference evidence="1 2" key="1">
    <citation type="journal article" date="2008" name="BMC Genomics">
        <title>Acidithiobacillus ferrooxidans metabolism: from genome sequence to industrial applications.</title>
        <authorList>
            <person name="Valdes J."/>
            <person name="Pedroso I."/>
            <person name="Quatrini R."/>
            <person name="Dodson R.J."/>
            <person name="Tettelin H."/>
            <person name="Blake R.II."/>
            <person name="Eisen J.A."/>
            <person name="Holmes D.S."/>
        </authorList>
    </citation>
    <scope>NUCLEOTIDE SEQUENCE [LARGE SCALE GENOMIC DNA]</scope>
    <source>
        <strain evidence="2">ATCC 23270 / DSM 14882 / CIP 104768 / NCIMB 8455</strain>
    </source>
</reference>